<feature type="compositionally biased region" description="Basic and acidic residues" evidence="1">
    <location>
        <begin position="74"/>
        <end position="83"/>
    </location>
</feature>
<gene>
    <name evidence="2" type="ORF">UCREL1_8989</name>
</gene>
<protein>
    <submittedName>
        <fullName evidence="2">Putative zinc finger protein</fullName>
    </submittedName>
</protein>
<dbReference type="Proteomes" id="UP000012174">
    <property type="component" value="Unassembled WGS sequence"/>
</dbReference>
<feature type="compositionally biased region" description="Polar residues" evidence="1">
    <location>
        <begin position="53"/>
        <end position="68"/>
    </location>
</feature>
<dbReference type="EMBL" id="KB707126">
    <property type="protein sequence ID" value="EMR64041.1"/>
    <property type="molecule type" value="Genomic_DNA"/>
</dbReference>
<name>M7T2I7_EUTLA</name>
<dbReference type="AlphaFoldDB" id="M7T2I7"/>
<feature type="region of interest" description="Disordered" evidence="1">
    <location>
        <begin position="42"/>
        <end position="105"/>
    </location>
</feature>
<keyword evidence="3" id="KW-1185">Reference proteome</keyword>
<accession>M7T2I7</accession>
<evidence type="ECO:0000256" key="1">
    <source>
        <dbReference type="SAM" id="MobiDB-lite"/>
    </source>
</evidence>
<dbReference type="HOGENOM" id="CLU_2236577_0_0_1"/>
<sequence length="105" mass="11406">MIITGNMSRNGGDAKCSICQTRFATAQEFYEHLDDCVLNVIVPSTTPKPPKEQASTPQRNDEGPTTTGVLEADGNTKVDEKQNMEVAASSNKTDQNGVDKMELDE</sequence>
<proteinExistence type="predicted"/>
<evidence type="ECO:0000313" key="3">
    <source>
        <dbReference type="Proteomes" id="UP000012174"/>
    </source>
</evidence>
<dbReference type="KEGG" id="ela:UCREL1_8989"/>
<organism evidence="2 3">
    <name type="scientific">Eutypa lata (strain UCR-EL1)</name>
    <name type="common">Grapevine dieback disease fungus</name>
    <name type="synonym">Eutypa armeniacae</name>
    <dbReference type="NCBI Taxonomy" id="1287681"/>
    <lineage>
        <taxon>Eukaryota</taxon>
        <taxon>Fungi</taxon>
        <taxon>Dikarya</taxon>
        <taxon>Ascomycota</taxon>
        <taxon>Pezizomycotina</taxon>
        <taxon>Sordariomycetes</taxon>
        <taxon>Xylariomycetidae</taxon>
        <taxon>Xylariales</taxon>
        <taxon>Diatrypaceae</taxon>
        <taxon>Eutypa</taxon>
    </lineage>
</organism>
<dbReference type="OrthoDB" id="4738706at2759"/>
<evidence type="ECO:0000313" key="2">
    <source>
        <dbReference type="EMBL" id="EMR64041.1"/>
    </source>
</evidence>
<reference evidence="3" key="1">
    <citation type="journal article" date="2013" name="Genome Announc.">
        <title>Draft genome sequence of the grapevine dieback fungus Eutypa lata UCR-EL1.</title>
        <authorList>
            <person name="Blanco-Ulate B."/>
            <person name="Rolshausen P.E."/>
            <person name="Cantu D."/>
        </authorList>
    </citation>
    <scope>NUCLEOTIDE SEQUENCE [LARGE SCALE GENOMIC DNA]</scope>
    <source>
        <strain evidence="3">UCR-EL1</strain>
    </source>
</reference>